<feature type="non-terminal residue" evidence="2">
    <location>
        <position position="1"/>
    </location>
</feature>
<evidence type="ECO:0000313" key="3">
    <source>
        <dbReference type="Proteomes" id="UP001177140"/>
    </source>
</evidence>
<feature type="domain" description="FAT" evidence="1">
    <location>
        <begin position="178"/>
        <end position="320"/>
    </location>
</feature>
<keyword evidence="3" id="KW-1185">Reference proteome</keyword>
<sequence length="320" mass="36563">HKDFEEMEGRRRRREPLILGNSADRLTRRHLVEVISDPLNDVENFEEGPEMHIQLRSHQVNDGRLRTAGEASQRSTKEDWAEWMRHFSIELLKESPSPALRTCARLAQSQPFVGRELFAAGFVSCWAQLNETCQQQLVRSLEMAFSSPNIPPEILATLLNLAEFMEHDEKPLPIDIRLLGALAEKCRAFAKALHYKEMEFEGARSKKMDANPVAVVEALMHINSQLHQHEAAVGILTYAQQDLDVQLKESWYEKLQRWDDALKAYTVKASQAASPHVILDATLGRMRCLAALARWEELNNLCKEFWTPAEPAARLEMAPM</sequence>
<dbReference type="PANTHER" id="PTHR11139">
    <property type="entry name" value="ATAXIA TELANGIECTASIA MUTATED ATM -RELATED"/>
    <property type="match status" value="1"/>
</dbReference>
<evidence type="ECO:0000313" key="2">
    <source>
        <dbReference type="EMBL" id="MCL7026411.1"/>
    </source>
</evidence>
<dbReference type="InterPro" id="IPR050517">
    <property type="entry name" value="DDR_Repair_Kinase"/>
</dbReference>
<accession>A0AA41RZP7</accession>
<dbReference type="GO" id="GO:0031929">
    <property type="term" value="P:TOR signaling"/>
    <property type="evidence" value="ECO:0007669"/>
    <property type="project" value="TreeGrafter"/>
</dbReference>
<dbReference type="GO" id="GO:0005634">
    <property type="term" value="C:nucleus"/>
    <property type="evidence" value="ECO:0007669"/>
    <property type="project" value="TreeGrafter"/>
</dbReference>
<dbReference type="GO" id="GO:0031931">
    <property type="term" value="C:TORC1 complex"/>
    <property type="evidence" value="ECO:0007669"/>
    <property type="project" value="TreeGrafter"/>
</dbReference>
<dbReference type="InterPro" id="IPR014009">
    <property type="entry name" value="PIK_FAT"/>
</dbReference>
<dbReference type="FunFam" id="1.25.40.10:FF:000228">
    <property type="entry name" value="Serine/threonine-protein kinase TOR"/>
    <property type="match status" value="1"/>
</dbReference>
<dbReference type="GO" id="GO:0031932">
    <property type="term" value="C:TORC2 complex"/>
    <property type="evidence" value="ECO:0007669"/>
    <property type="project" value="TreeGrafter"/>
</dbReference>
<proteinExistence type="predicted"/>
<gene>
    <name evidence="2" type="ORF">MKW94_029073</name>
</gene>
<dbReference type="PANTHER" id="PTHR11139:SF9">
    <property type="entry name" value="SERINE_THREONINE-PROTEIN KINASE MTOR"/>
    <property type="match status" value="1"/>
</dbReference>
<dbReference type="EMBL" id="JAJJMA010056308">
    <property type="protein sequence ID" value="MCL7026411.1"/>
    <property type="molecule type" value="Genomic_DNA"/>
</dbReference>
<dbReference type="PROSITE" id="PS51189">
    <property type="entry name" value="FAT"/>
    <property type="match status" value="1"/>
</dbReference>
<name>A0AA41RZP7_PAPNU</name>
<organism evidence="2 3">
    <name type="scientific">Papaver nudicaule</name>
    <name type="common">Iceland poppy</name>
    <dbReference type="NCBI Taxonomy" id="74823"/>
    <lineage>
        <taxon>Eukaryota</taxon>
        <taxon>Viridiplantae</taxon>
        <taxon>Streptophyta</taxon>
        <taxon>Embryophyta</taxon>
        <taxon>Tracheophyta</taxon>
        <taxon>Spermatophyta</taxon>
        <taxon>Magnoliopsida</taxon>
        <taxon>Ranunculales</taxon>
        <taxon>Papaveraceae</taxon>
        <taxon>Papaveroideae</taxon>
        <taxon>Papaver</taxon>
    </lineage>
</organism>
<dbReference type="InterPro" id="IPR016024">
    <property type="entry name" value="ARM-type_fold"/>
</dbReference>
<comment type="caution">
    <text evidence="2">The sequence shown here is derived from an EMBL/GenBank/DDBJ whole genome shotgun (WGS) entry which is preliminary data.</text>
</comment>
<dbReference type="GO" id="GO:0005737">
    <property type="term" value="C:cytoplasm"/>
    <property type="evidence" value="ECO:0007669"/>
    <property type="project" value="TreeGrafter"/>
</dbReference>
<dbReference type="GO" id="GO:0016242">
    <property type="term" value="P:negative regulation of macroautophagy"/>
    <property type="evidence" value="ECO:0007669"/>
    <property type="project" value="TreeGrafter"/>
</dbReference>
<reference evidence="2" key="1">
    <citation type="submission" date="2022-03" db="EMBL/GenBank/DDBJ databases">
        <title>A functionally conserved STORR gene fusion in Papaver species that diverged 16.8 million years ago.</title>
        <authorList>
            <person name="Catania T."/>
        </authorList>
    </citation>
    <scope>NUCLEOTIDE SEQUENCE</scope>
    <source>
        <strain evidence="2">S-191538</strain>
    </source>
</reference>
<dbReference type="Proteomes" id="UP001177140">
    <property type="component" value="Unassembled WGS sequence"/>
</dbReference>
<protein>
    <recommendedName>
        <fullName evidence="1">FAT domain-containing protein</fullName>
    </recommendedName>
</protein>
<feature type="non-terminal residue" evidence="2">
    <location>
        <position position="320"/>
    </location>
</feature>
<dbReference type="GO" id="GO:0004674">
    <property type="term" value="F:protein serine/threonine kinase activity"/>
    <property type="evidence" value="ECO:0007669"/>
    <property type="project" value="TreeGrafter"/>
</dbReference>
<dbReference type="AlphaFoldDB" id="A0AA41RZP7"/>
<evidence type="ECO:0000259" key="1">
    <source>
        <dbReference type="PROSITE" id="PS51189"/>
    </source>
</evidence>
<dbReference type="SUPFAM" id="SSF48371">
    <property type="entry name" value="ARM repeat"/>
    <property type="match status" value="1"/>
</dbReference>